<accession>A0A8J2PDK1</accession>
<organism evidence="5 6">
    <name type="scientific">Allacma fusca</name>
    <dbReference type="NCBI Taxonomy" id="39272"/>
    <lineage>
        <taxon>Eukaryota</taxon>
        <taxon>Metazoa</taxon>
        <taxon>Ecdysozoa</taxon>
        <taxon>Arthropoda</taxon>
        <taxon>Hexapoda</taxon>
        <taxon>Collembola</taxon>
        <taxon>Symphypleona</taxon>
        <taxon>Sminthuridae</taxon>
        <taxon>Allacma</taxon>
    </lineage>
</organism>
<evidence type="ECO:0000259" key="4">
    <source>
        <dbReference type="PROSITE" id="PS50222"/>
    </source>
</evidence>
<dbReference type="PANTHER" id="PTHR23055:SF60">
    <property type="entry name" value="CALAXIN"/>
    <property type="match status" value="1"/>
</dbReference>
<feature type="compositionally biased region" description="Low complexity" evidence="3">
    <location>
        <begin position="550"/>
        <end position="563"/>
    </location>
</feature>
<dbReference type="Proteomes" id="UP000708208">
    <property type="component" value="Unassembled WGS sequence"/>
</dbReference>
<feature type="region of interest" description="Disordered" evidence="3">
    <location>
        <begin position="628"/>
        <end position="672"/>
    </location>
</feature>
<dbReference type="PANTHER" id="PTHR23055">
    <property type="entry name" value="CALCIUM BINDING PROTEINS"/>
    <property type="match status" value="1"/>
</dbReference>
<comment type="caution">
    <text evidence="5">The sequence shown here is derived from an EMBL/GenBank/DDBJ whole genome shotgun (WGS) entry which is preliminary data.</text>
</comment>
<feature type="domain" description="EF-hand" evidence="4">
    <location>
        <begin position="415"/>
        <end position="450"/>
    </location>
</feature>
<evidence type="ECO:0000256" key="2">
    <source>
        <dbReference type="ARBA" id="ARBA00022737"/>
    </source>
</evidence>
<protein>
    <recommendedName>
        <fullName evidence="4">EF-hand domain-containing protein</fullName>
    </recommendedName>
</protein>
<dbReference type="AlphaFoldDB" id="A0A8J2PDK1"/>
<evidence type="ECO:0000313" key="6">
    <source>
        <dbReference type="Proteomes" id="UP000708208"/>
    </source>
</evidence>
<feature type="region of interest" description="Disordered" evidence="3">
    <location>
        <begin position="142"/>
        <end position="183"/>
    </location>
</feature>
<gene>
    <name evidence="5" type="ORF">AFUS01_LOCUS28173</name>
</gene>
<dbReference type="GO" id="GO:0005509">
    <property type="term" value="F:calcium ion binding"/>
    <property type="evidence" value="ECO:0007669"/>
    <property type="project" value="InterPro"/>
</dbReference>
<dbReference type="InterPro" id="IPR002048">
    <property type="entry name" value="EF_hand_dom"/>
</dbReference>
<feature type="domain" description="EF-hand" evidence="4">
    <location>
        <begin position="800"/>
        <end position="835"/>
    </location>
</feature>
<dbReference type="InterPro" id="IPR028846">
    <property type="entry name" value="Recoverin"/>
</dbReference>
<keyword evidence="6" id="KW-1185">Reference proteome</keyword>
<feature type="region of interest" description="Disordered" evidence="3">
    <location>
        <begin position="1"/>
        <end position="78"/>
    </location>
</feature>
<evidence type="ECO:0000256" key="1">
    <source>
        <dbReference type="ARBA" id="ARBA00022723"/>
    </source>
</evidence>
<dbReference type="EMBL" id="CAJVCH010398678">
    <property type="protein sequence ID" value="CAG7817618.1"/>
    <property type="molecule type" value="Genomic_DNA"/>
</dbReference>
<evidence type="ECO:0000313" key="5">
    <source>
        <dbReference type="EMBL" id="CAG7817618.1"/>
    </source>
</evidence>
<reference evidence="5" key="1">
    <citation type="submission" date="2021-06" db="EMBL/GenBank/DDBJ databases">
        <authorList>
            <person name="Hodson N. C."/>
            <person name="Mongue J. A."/>
            <person name="Jaron S. K."/>
        </authorList>
    </citation>
    <scope>NUCLEOTIDE SEQUENCE</scope>
</reference>
<keyword evidence="1" id="KW-0479">Metal-binding</keyword>
<keyword evidence="2" id="KW-0677">Repeat</keyword>
<proteinExistence type="predicted"/>
<feature type="region of interest" description="Disordered" evidence="3">
    <location>
        <begin position="544"/>
        <end position="571"/>
    </location>
</feature>
<feature type="compositionally biased region" description="Basic residues" evidence="3">
    <location>
        <begin position="629"/>
        <end position="638"/>
    </location>
</feature>
<dbReference type="OrthoDB" id="2122982at2759"/>
<name>A0A8J2PDK1_9HEXA</name>
<dbReference type="PROSITE" id="PS50222">
    <property type="entry name" value="EF_HAND_2"/>
    <property type="match status" value="4"/>
</dbReference>
<sequence length="955" mass="108433">MTTIKRKPLEPLKATASLHPPSVKTYRGGVQTNGRKSTGSQDEGPVSFPNRSPRFSKVSPRRSSLITRQTPNGPTGLTTGFTKDFLNMRESFHGSTSLNRMTPEELDSRRNTIGRHVSHGQIPDQSGPWYSPMTVLNEHVSVGKSDSPYRSRGSSVDQDQKSTPKIVQQNSISIDRKDSESNKIQKEMKLQDALSEKQTDNRASQEIDTWSGRVSGTIRSFRDTEINPYSKSHAFFNSKLYRNARQSMHASKSATSHKFSVKSRRQEEHAMQEMAWSRLIRYLVIHTHFDEKEVRALRNIYHRFADTGPEKDKGITRVQFREILTKHFGISSDAMLDQICRYFDSDHIGYISLTKWIRNLSTLLRGTFEEHTKYCFDIYDLKGEGAIGKNEILTLLQDCLIPVQGVEEDFTDMSNIREIAEMLLKKFDRDKVGSISLANFKYVVRRDPLNLQCLGQCLPDPMGVKSFLAMISDNYNRFTSSYHVPGMSNYDYERDRFNSKAESPYLMLGAVKKAKTAMNIMRNLFGKHVTVSSNHMKTASSKLLKGFDGSSNLPPSSKNSKTSDSGRDSTGTKVINIIEGNSEAQSMMNLSFPDRPLFAGKAHMNGHEEYEGLFIHEIIEKQLFEKNEHHHHHHHAHMHHVDSRTHQGLQHKGSGQHTDGGNGTGEGDHSMNPMLRRLSKKRRKKILKQQEEGPLDPRKQEELILLEMAPHQQIEYISKSTHFTTAEVRDFQKMFKTMTQVFGTPGDMNRALFRLFFIQVLGITDNVMLDQIFNYFDAGGEGSISVTEFLSNISIIIRGTLDEHIKFCYAVYDLNGDGGIGRAEVMALIRHTLNAPLDDDDDMNDSIRDMANMIMTQLDSEGTGQITMDSFREGVMRDPLSLQILGPCLPEERKIRALMALIIWDYKDFATNYSLPSYSSYPTERLRYNSNTERAARPSASTSVLKKFVGKPKSL</sequence>
<feature type="compositionally biased region" description="Polar residues" evidence="3">
    <location>
        <begin position="152"/>
        <end position="173"/>
    </location>
</feature>
<feature type="domain" description="EF-hand" evidence="4">
    <location>
        <begin position="367"/>
        <end position="402"/>
    </location>
</feature>
<feature type="compositionally biased region" description="Polar residues" evidence="3">
    <location>
        <begin position="30"/>
        <end position="41"/>
    </location>
</feature>
<evidence type="ECO:0000256" key="3">
    <source>
        <dbReference type="SAM" id="MobiDB-lite"/>
    </source>
</evidence>
<feature type="domain" description="EF-hand" evidence="4">
    <location>
        <begin position="764"/>
        <end position="799"/>
    </location>
</feature>
<feature type="compositionally biased region" description="Basic and acidic residues" evidence="3">
    <location>
        <begin position="174"/>
        <end position="183"/>
    </location>
</feature>
<dbReference type="SMART" id="SM00054">
    <property type="entry name" value="EFh"/>
    <property type="match status" value="6"/>
</dbReference>
<feature type="compositionally biased region" description="Polar residues" evidence="3">
    <location>
        <begin position="61"/>
        <end position="78"/>
    </location>
</feature>